<comment type="caution">
    <text evidence="5">The sequence shown here is derived from an EMBL/GenBank/DDBJ whole genome shotgun (WGS) entry which is preliminary data.</text>
</comment>
<proteinExistence type="predicted"/>
<name>A0A7X2TBX2_9CLOT</name>
<evidence type="ECO:0000256" key="2">
    <source>
        <dbReference type="ARBA" id="ARBA00022741"/>
    </source>
</evidence>
<dbReference type="GO" id="GO:0016887">
    <property type="term" value="F:ATP hydrolysis activity"/>
    <property type="evidence" value="ECO:0007669"/>
    <property type="project" value="InterPro"/>
</dbReference>
<dbReference type="Gene3D" id="3.40.50.300">
    <property type="entry name" value="P-loop containing nucleotide triphosphate hydrolases"/>
    <property type="match status" value="1"/>
</dbReference>
<dbReference type="Proteomes" id="UP000429958">
    <property type="component" value="Unassembled WGS sequence"/>
</dbReference>
<dbReference type="PANTHER" id="PTHR24220">
    <property type="entry name" value="IMPORT ATP-BINDING PROTEIN"/>
    <property type="match status" value="1"/>
</dbReference>
<dbReference type="AlphaFoldDB" id="A0A7X2TBX2"/>
<keyword evidence="6" id="KW-1185">Reference proteome</keyword>
<dbReference type="InterPro" id="IPR015854">
    <property type="entry name" value="ABC_transpr_LolD-like"/>
</dbReference>
<dbReference type="FunFam" id="3.40.50.300:FF:000032">
    <property type="entry name" value="Export ABC transporter ATP-binding protein"/>
    <property type="match status" value="1"/>
</dbReference>
<dbReference type="InterPro" id="IPR027417">
    <property type="entry name" value="P-loop_NTPase"/>
</dbReference>
<dbReference type="Pfam" id="PF00005">
    <property type="entry name" value="ABC_tran"/>
    <property type="match status" value="1"/>
</dbReference>
<dbReference type="InterPro" id="IPR003439">
    <property type="entry name" value="ABC_transporter-like_ATP-bd"/>
</dbReference>
<keyword evidence="3 5" id="KW-0067">ATP-binding</keyword>
<evidence type="ECO:0000313" key="5">
    <source>
        <dbReference type="EMBL" id="MSS36354.1"/>
    </source>
</evidence>
<dbReference type="InterPro" id="IPR017911">
    <property type="entry name" value="MacB-like_ATP-bd"/>
</dbReference>
<evidence type="ECO:0000256" key="3">
    <source>
        <dbReference type="ARBA" id="ARBA00022840"/>
    </source>
</evidence>
<accession>A0A7X2TBX2</accession>
<dbReference type="InterPro" id="IPR003593">
    <property type="entry name" value="AAA+_ATPase"/>
</dbReference>
<dbReference type="CDD" id="cd03255">
    <property type="entry name" value="ABC_MJ0796_LolCDE_FtsE"/>
    <property type="match status" value="1"/>
</dbReference>
<dbReference type="GO" id="GO:0005886">
    <property type="term" value="C:plasma membrane"/>
    <property type="evidence" value="ECO:0007669"/>
    <property type="project" value="TreeGrafter"/>
</dbReference>
<sequence>MKKWTKKQDAAQKGGSTAGGLGISLRERLRRKTPLYQEPYDGPLIKLENLVKIYDTGAIKVLGLKKINLTIERGEFVAIMGHSGSGKSTLMNILGCLDRPTLGHYYLDGIDTADMTPDQLSDIRNRKIGFVFQSFNLISRTSALKNVELPMTYARVSRSKRTERAKALLDRVGLGGRREHMPNELSGGQRQRVAIARALANQPPLILADEPTGNLDTASSVEIMELFSQLHKEGATVVVVTHEEDIAAFTDRVLRFSDGQLLSDTLNDHSQGKETADAH</sequence>
<keyword evidence="2" id="KW-0547">Nucleotide-binding</keyword>
<keyword evidence="1" id="KW-0813">Transport</keyword>
<evidence type="ECO:0000313" key="6">
    <source>
        <dbReference type="Proteomes" id="UP000429958"/>
    </source>
</evidence>
<dbReference type="SUPFAM" id="SSF52540">
    <property type="entry name" value="P-loop containing nucleoside triphosphate hydrolases"/>
    <property type="match status" value="1"/>
</dbReference>
<dbReference type="InterPro" id="IPR017871">
    <property type="entry name" value="ABC_transporter-like_CS"/>
</dbReference>
<reference evidence="5 6" key="1">
    <citation type="submission" date="2019-08" db="EMBL/GenBank/DDBJ databases">
        <title>In-depth cultivation of the pig gut microbiome towards novel bacterial diversity and tailored functional studies.</title>
        <authorList>
            <person name="Wylensek D."/>
            <person name="Hitch T.C.A."/>
            <person name="Clavel T."/>
        </authorList>
    </citation>
    <scope>NUCLEOTIDE SEQUENCE [LARGE SCALE GENOMIC DNA]</scope>
    <source>
        <strain evidence="5 6">WCA-389-WT-23D1</strain>
    </source>
</reference>
<evidence type="ECO:0000256" key="1">
    <source>
        <dbReference type="ARBA" id="ARBA00022448"/>
    </source>
</evidence>
<evidence type="ECO:0000259" key="4">
    <source>
        <dbReference type="PROSITE" id="PS50893"/>
    </source>
</evidence>
<gene>
    <name evidence="5" type="ORF">FYJ39_07180</name>
</gene>
<dbReference type="PROSITE" id="PS50893">
    <property type="entry name" value="ABC_TRANSPORTER_2"/>
    <property type="match status" value="1"/>
</dbReference>
<dbReference type="GO" id="GO:0098796">
    <property type="term" value="C:membrane protein complex"/>
    <property type="evidence" value="ECO:0007669"/>
    <property type="project" value="UniProtKB-ARBA"/>
</dbReference>
<dbReference type="SMART" id="SM00382">
    <property type="entry name" value="AAA"/>
    <property type="match status" value="1"/>
</dbReference>
<feature type="domain" description="ABC transporter" evidence="4">
    <location>
        <begin position="45"/>
        <end position="278"/>
    </location>
</feature>
<dbReference type="GO" id="GO:0005524">
    <property type="term" value="F:ATP binding"/>
    <property type="evidence" value="ECO:0007669"/>
    <property type="project" value="UniProtKB-KW"/>
</dbReference>
<dbReference type="PROSITE" id="PS00211">
    <property type="entry name" value="ABC_TRANSPORTER_1"/>
    <property type="match status" value="1"/>
</dbReference>
<protein>
    <submittedName>
        <fullName evidence="5">ABC transporter ATP-binding protein</fullName>
    </submittedName>
</protein>
<dbReference type="PANTHER" id="PTHR24220:SF86">
    <property type="entry name" value="ABC TRANSPORTER ABCH.1"/>
    <property type="match status" value="1"/>
</dbReference>
<organism evidence="5 6">
    <name type="scientific">Clostridium porci</name>
    <dbReference type="NCBI Taxonomy" id="2605778"/>
    <lineage>
        <taxon>Bacteria</taxon>
        <taxon>Bacillati</taxon>
        <taxon>Bacillota</taxon>
        <taxon>Clostridia</taxon>
        <taxon>Eubacteriales</taxon>
        <taxon>Clostridiaceae</taxon>
        <taxon>Clostridium</taxon>
    </lineage>
</organism>
<dbReference type="GO" id="GO:0022857">
    <property type="term" value="F:transmembrane transporter activity"/>
    <property type="evidence" value="ECO:0007669"/>
    <property type="project" value="TreeGrafter"/>
</dbReference>
<dbReference type="EMBL" id="VUMD01000005">
    <property type="protein sequence ID" value="MSS36354.1"/>
    <property type="molecule type" value="Genomic_DNA"/>
</dbReference>